<dbReference type="Gene3D" id="3.30.70.20">
    <property type="match status" value="1"/>
</dbReference>
<organism evidence="1 2">
    <name type="scientific">Paractinoplanes lichenicola</name>
    <dbReference type="NCBI Taxonomy" id="2802976"/>
    <lineage>
        <taxon>Bacteria</taxon>
        <taxon>Bacillati</taxon>
        <taxon>Actinomycetota</taxon>
        <taxon>Actinomycetes</taxon>
        <taxon>Micromonosporales</taxon>
        <taxon>Micromonosporaceae</taxon>
        <taxon>Paractinoplanes</taxon>
    </lineage>
</organism>
<comment type="caution">
    <text evidence="1">The sequence shown here is derived from an EMBL/GenBank/DDBJ whole genome shotgun (WGS) entry which is preliminary data.</text>
</comment>
<accession>A0ABS1VID7</accession>
<dbReference type="Pfam" id="PF13459">
    <property type="entry name" value="Fer4_15"/>
    <property type="match status" value="1"/>
</dbReference>
<evidence type="ECO:0000313" key="1">
    <source>
        <dbReference type="EMBL" id="MBL7254055.1"/>
    </source>
</evidence>
<reference evidence="1 2" key="1">
    <citation type="submission" date="2021-01" db="EMBL/GenBank/DDBJ databases">
        <title>Actinoplanes sp. nov. LDG1-01 isolated from lichen.</title>
        <authorList>
            <person name="Saeng-In P."/>
            <person name="Phongsopitanun W."/>
            <person name="Kanchanasin P."/>
            <person name="Yuki M."/>
            <person name="Kudo T."/>
            <person name="Ohkuma M."/>
            <person name="Tanasupawat S."/>
        </authorList>
    </citation>
    <scope>NUCLEOTIDE SEQUENCE [LARGE SCALE GENOMIC DNA]</scope>
    <source>
        <strain evidence="1 2">LDG1-01</strain>
    </source>
</reference>
<name>A0ABS1VID7_9ACTN</name>
<dbReference type="Proteomes" id="UP000598996">
    <property type="component" value="Unassembled WGS sequence"/>
</dbReference>
<dbReference type="EMBL" id="JAENHO010000002">
    <property type="protein sequence ID" value="MBL7254055.1"/>
    <property type="molecule type" value="Genomic_DNA"/>
</dbReference>
<evidence type="ECO:0000313" key="2">
    <source>
        <dbReference type="Proteomes" id="UP000598996"/>
    </source>
</evidence>
<proteinExistence type="predicted"/>
<sequence length="89" mass="9618">MSHAETTRIGRGQEPASRRLHVDWTACDGRGLCAELLPELLTEDDWGFPVARGDMTVPPALEPAARQAVDRCPALALRLVSERPAPASS</sequence>
<dbReference type="SUPFAM" id="SSF54862">
    <property type="entry name" value="4Fe-4S ferredoxins"/>
    <property type="match status" value="1"/>
</dbReference>
<dbReference type="RefSeq" id="WP_202990401.1">
    <property type="nucleotide sequence ID" value="NZ_JAENHO010000002.1"/>
</dbReference>
<keyword evidence="2" id="KW-1185">Reference proteome</keyword>
<gene>
    <name evidence="1" type="ORF">JKJ07_07000</name>
</gene>
<protein>
    <submittedName>
        <fullName evidence="1">Ferredoxin</fullName>
    </submittedName>
</protein>